<reference evidence="1" key="1">
    <citation type="submission" date="2023-03" db="EMBL/GenBank/DDBJ databases">
        <title>Chromosome-level genomes of two armyworms, Mythimna separata and Mythimna loreyi, provide insights into the biosynthesis and reception of sex pheromones.</title>
        <authorList>
            <person name="Zhao H."/>
        </authorList>
    </citation>
    <scope>NUCLEOTIDE SEQUENCE</scope>
    <source>
        <strain evidence="1">BeijingLab</strain>
    </source>
</reference>
<proteinExistence type="predicted"/>
<accession>A0ACC2Q2H3</accession>
<organism evidence="1 2">
    <name type="scientific">Mythimna loreyi</name>
    <dbReference type="NCBI Taxonomy" id="667449"/>
    <lineage>
        <taxon>Eukaryota</taxon>
        <taxon>Metazoa</taxon>
        <taxon>Ecdysozoa</taxon>
        <taxon>Arthropoda</taxon>
        <taxon>Hexapoda</taxon>
        <taxon>Insecta</taxon>
        <taxon>Pterygota</taxon>
        <taxon>Neoptera</taxon>
        <taxon>Endopterygota</taxon>
        <taxon>Lepidoptera</taxon>
        <taxon>Glossata</taxon>
        <taxon>Ditrysia</taxon>
        <taxon>Noctuoidea</taxon>
        <taxon>Noctuidae</taxon>
        <taxon>Noctuinae</taxon>
        <taxon>Hadenini</taxon>
        <taxon>Mythimna</taxon>
    </lineage>
</organism>
<evidence type="ECO:0000313" key="1">
    <source>
        <dbReference type="EMBL" id="KAJ8706418.1"/>
    </source>
</evidence>
<evidence type="ECO:0000313" key="2">
    <source>
        <dbReference type="Proteomes" id="UP001231649"/>
    </source>
</evidence>
<name>A0ACC2Q2H3_9NEOP</name>
<dbReference type="EMBL" id="CM056804">
    <property type="protein sequence ID" value="KAJ8706418.1"/>
    <property type="molecule type" value="Genomic_DNA"/>
</dbReference>
<gene>
    <name evidence="1" type="ORF">PYW08_011044</name>
</gene>
<dbReference type="Proteomes" id="UP001231649">
    <property type="component" value="Chromosome 28"/>
</dbReference>
<keyword evidence="2" id="KW-1185">Reference proteome</keyword>
<comment type="caution">
    <text evidence="1">The sequence shown here is derived from an EMBL/GenBank/DDBJ whole genome shotgun (WGS) entry which is preliminary data.</text>
</comment>
<protein>
    <submittedName>
        <fullName evidence="1">Uncharacterized protein</fullName>
    </submittedName>
</protein>
<sequence length="104" mass="11596">MEKAFKDLEKAGKNDVDNLIKWMKDSKVVDPAKDNEAIRKLFKETDGKQKVEMKKFKEVVAQVAAEQKKTVDQVSQQLAAEAPKLIDAAKQGLNAIQGALKIDK</sequence>